<keyword evidence="2" id="KW-1185">Reference proteome</keyword>
<evidence type="ECO:0000313" key="1">
    <source>
        <dbReference type="EMBL" id="GMS95847.1"/>
    </source>
</evidence>
<comment type="caution">
    <text evidence="1">The sequence shown here is derived from an EMBL/GenBank/DDBJ whole genome shotgun (WGS) entry which is preliminary data.</text>
</comment>
<reference evidence="1" key="1">
    <citation type="submission" date="2023-10" db="EMBL/GenBank/DDBJ databases">
        <title>Genome assembly of Pristionchus species.</title>
        <authorList>
            <person name="Yoshida K."/>
            <person name="Sommer R.J."/>
        </authorList>
    </citation>
    <scope>NUCLEOTIDE SEQUENCE</scope>
    <source>
        <strain evidence="1">RS0144</strain>
    </source>
</reference>
<evidence type="ECO:0000313" key="2">
    <source>
        <dbReference type="Proteomes" id="UP001432027"/>
    </source>
</evidence>
<accession>A0AAV5TNA4</accession>
<name>A0AAV5TNA4_9BILA</name>
<protein>
    <recommendedName>
        <fullName evidence="3">G protein-coupled receptor</fullName>
    </recommendedName>
</protein>
<sequence>MNNHIAILLSIWVYLKHREISSYLGSSSHPRWKSFSFVTIFQPIFPVISRIASSSLHSPLQSYKIESMEGWANLSTNLSISVYVTLHSILSLLVVDSSIPRKGFLPSLPPSFHSISLSL</sequence>
<dbReference type="EMBL" id="BTSX01000004">
    <property type="protein sequence ID" value="GMS95847.1"/>
    <property type="molecule type" value="Genomic_DNA"/>
</dbReference>
<dbReference type="AlphaFoldDB" id="A0AAV5TNA4"/>
<proteinExistence type="predicted"/>
<dbReference type="Proteomes" id="UP001432027">
    <property type="component" value="Unassembled WGS sequence"/>
</dbReference>
<evidence type="ECO:0008006" key="3">
    <source>
        <dbReference type="Google" id="ProtNLM"/>
    </source>
</evidence>
<gene>
    <name evidence="1" type="ORF">PENTCL1PPCAC_18022</name>
</gene>
<organism evidence="1 2">
    <name type="scientific">Pristionchus entomophagus</name>
    <dbReference type="NCBI Taxonomy" id="358040"/>
    <lineage>
        <taxon>Eukaryota</taxon>
        <taxon>Metazoa</taxon>
        <taxon>Ecdysozoa</taxon>
        <taxon>Nematoda</taxon>
        <taxon>Chromadorea</taxon>
        <taxon>Rhabditida</taxon>
        <taxon>Rhabditina</taxon>
        <taxon>Diplogasteromorpha</taxon>
        <taxon>Diplogasteroidea</taxon>
        <taxon>Neodiplogasteridae</taxon>
        <taxon>Pristionchus</taxon>
    </lineage>
</organism>